<feature type="transmembrane region" description="Helical" evidence="10">
    <location>
        <begin position="354"/>
        <end position="378"/>
    </location>
</feature>
<feature type="transmembrane region" description="Helical" evidence="10">
    <location>
        <begin position="160"/>
        <end position="178"/>
    </location>
</feature>
<evidence type="ECO:0000256" key="2">
    <source>
        <dbReference type="ARBA" id="ARBA00022692"/>
    </source>
</evidence>
<dbReference type="GO" id="GO:0000297">
    <property type="term" value="F:spermine transmembrane transporter activity"/>
    <property type="evidence" value="ECO:0007669"/>
    <property type="project" value="TreeGrafter"/>
</dbReference>
<gene>
    <name evidence="12" type="ORF">B0A48_16874</name>
</gene>
<dbReference type="EMBL" id="NAJO01000058">
    <property type="protein sequence ID" value="OQN97070.1"/>
    <property type="molecule type" value="Genomic_DNA"/>
</dbReference>
<dbReference type="PANTHER" id="PTHR23502">
    <property type="entry name" value="MAJOR FACILITATOR SUPERFAMILY"/>
    <property type="match status" value="1"/>
</dbReference>
<dbReference type="CDD" id="cd17323">
    <property type="entry name" value="MFS_Tpo1_MDR_like"/>
    <property type="match status" value="1"/>
</dbReference>
<feature type="compositionally biased region" description="Acidic residues" evidence="9">
    <location>
        <begin position="35"/>
        <end position="47"/>
    </location>
</feature>
<evidence type="ECO:0000313" key="13">
    <source>
        <dbReference type="Proteomes" id="UP000192596"/>
    </source>
</evidence>
<dbReference type="Pfam" id="PF07690">
    <property type="entry name" value="MFS_1"/>
    <property type="match status" value="1"/>
</dbReference>
<feature type="compositionally biased region" description="Basic and acidic residues" evidence="9">
    <location>
        <begin position="1"/>
        <end position="11"/>
    </location>
</feature>
<dbReference type="FunFam" id="1.20.1250.20:FF:000011">
    <property type="entry name" value="MFS multidrug transporter, putative"/>
    <property type="match status" value="1"/>
</dbReference>
<feature type="compositionally biased region" description="Basic and acidic residues" evidence="9">
    <location>
        <begin position="51"/>
        <end position="65"/>
    </location>
</feature>
<evidence type="ECO:0000313" key="12">
    <source>
        <dbReference type="EMBL" id="OQN97070.1"/>
    </source>
</evidence>
<dbReference type="FunCoup" id="A0A1V8SDQ7">
    <property type="interactions" value="52"/>
</dbReference>
<dbReference type="AlphaFoldDB" id="A0A1V8SDQ7"/>
<name>A0A1V8SDQ7_9PEZI</name>
<evidence type="ECO:0000256" key="8">
    <source>
        <dbReference type="ARBA" id="ARBA00077167"/>
    </source>
</evidence>
<feature type="domain" description="Major facilitator superfamily (MFS) profile" evidence="11">
    <location>
        <begin position="95"/>
        <end position="524"/>
    </location>
</feature>
<evidence type="ECO:0000256" key="6">
    <source>
        <dbReference type="ARBA" id="ARBA00053977"/>
    </source>
</evidence>
<feature type="region of interest" description="Disordered" evidence="9">
    <location>
        <begin position="1"/>
        <end position="65"/>
    </location>
</feature>
<keyword evidence="13" id="KW-1185">Reference proteome</keyword>
<feature type="transmembrane region" description="Helical" evidence="10">
    <location>
        <begin position="93"/>
        <end position="113"/>
    </location>
</feature>
<feature type="transmembrane region" description="Helical" evidence="10">
    <location>
        <begin position="404"/>
        <end position="423"/>
    </location>
</feature>
<dbReference type="InterPro" id="IPR036259">
    <property type="entry name" value="MFS_trans_sf"/>
</dbReference>
<dbReference type="PANTHER" id="PTHR23502:SF182">
    <property type="entry name" value="POLYAMINE TRANSPORTER, PUTATIVE-RELATED"/>
    <property type="match status" value="1"/>
</dbReference>
<feature type="transmembrane region" description="Helical" evidence="10">
    <location>
        <begin position="498"/>
        <end position="518"/>
    </location>
</feature>
<evidence type="ECO:0000256" key="9">
    <source>
        <dbReference type="SAM" id="MobiDB-lite"/>
    </source>
</evidence>
<keyword evidence="4 10" id="KW-0472">Membrane</keyword>
<protein>
    <recommendedName>
        <fullName evidence="7">Cercosporin MFS transporter CTB4</fullName>
    </recommendedName>
    <alternativeName>
        <fullName evidence="8">Cercosporin toxin biosynthesis cluster protein 4</fullName>
    </alternativeName>
</protein>
<proteinExistence type="inferred from homology"/>
<feature type="transmembrane region" description="Helical" evidence="10">
    <location>
        <begin position="249"/>
        <end position="269"/>
    </location>
</feature>
<comment type="subcellular location">
    <subcellularLocation>
        <location evidence="1">Membrane</location>
        <topology evidence="1">Multi-pass membrane protein</topology>
    </subcellularLocation>
</comment>
<dbReference type="Proteomes" id="UP000192596">
    <property type="component" value="Unassembled WGS sequence"/>
</dbReference>
<organism evidence="12 13">
    <name type="scientific">Cryoendolithus antarcticus</name>
    <dbReference type="NCBI Taxonomy" id="1507870"/>
    <lineage>
        <taxon>Eukaryota</taxon>
        <taxon>Fungi</taxon>
        <taxon>Dikarya</taxon>
        <taxon>Ascomycota</taxon>
        <taxon>Pezizomycotina</taxon>
        <taxon>Dothideomycetes</taxon>
        <taxon>Dothideomycetidae</taxon>
        <taxon>Cladosporiales</taxon>
        <taxon>Cladosporiaceae</taxon>
        <taxon>Cryoendolithus</taxon>
    </lineage>
</organism>
<sequence length="535" mass="58264">MEKSISTRGDDAALPQATKLSSIESNATKELANTDFDDAGSDPDESPSAERNLHDLEKGEHKGEEPNAQLFASDWSSPDDRENPQNWSTGKKAYHTFSTAFLGFAVTCGSSLITPATPEIAREFGVSRTAAILTLSLYTLGLALGPILAAPISETAGRLVVYKITAPSFMLLILGAGFSKSFGSLLLCRLLAGTLGGPVLAVGAGTNADMYSARDRAVASAFFIMMPFLGPSLGPVIGGFAAQYKGWRWTQWCTIFIGVAATIPVFFMSETYRKVLLRRRAKRLDLPPPPMPPMTKLGMIKVLLTITLLRPLHMLVTEPIVAFFSIYNAFTFSVLFAFFAAYPFTFESVYGFNTWQYGLTFLGIGLGVICAVVTAILVDKTYYAKHHRIALSEGRVNVAPEYRLLAGQLGSLGIPIGLFWFAWSARADVHWISPVLAGIPFAWGNLCIFISAATYLIDIYGPLNGASALAANGVARYSMGAVFPLFTFQMYLRLSVAWATSLLAFISVAMLPIPWIFFKYGPKIRAKSKYDVVKF</sequence>
<evidence type="ECO:0000256" key="4">
    <source>
        <dbReference type="ARBA" id="ARBA00023136"/>
    </source>
</evidence>
<reference evidence="13" key="1">
    <citation type="submission" date="2017-03" db="EMBL/GenBank/DDBJ databases">
        <title>Genomes of endolithic fungi from Antarctica.</title>
        <authorList>
            <person name="Coleine C."/>
            <person name="Masonjones S."/>
            <person name="Stajich J.E."/>
        </authorList>
    </citation>
    <scope>NUCLEOTIDE SEQUENCE [LARGE SCALE GENOMIC DNA]</scope>
    <source>
        <strain evidence="13">CCFEE 5527</strain>
    </source>
</reference>
<dbReference type="PROSITE" id="PS50850">
    <property type="entry name" value="MFS"/>
    <property type="match status" value="1"/>
</dbReference>
<dbReference type="GO" id="GO:0005886">
    <property type="term" value="C:plasma membrane"/>
    <property type="evidence" value="ECO:0007669"/>
    <property type="project" value="TreeGrafter"/>
</dbReference>
<keyword evidence="3 10" id="KW-1133">Transmembrane helix</keyword>
<evidence type="ECO:0000256" key="1">
    <source>
        <dbReference type="ARBA" id="ARBA00004141"/>
    </source>
</evidence>
<dbReference type="OrthoDB" id="3936150at2759"/>
<comment type="caution">
    <text evidence="12">The sequence shown here is derived from an EMBL/GenBank/DDBJ whole genome shotgun (WGS) entry which is preliminary data.</text>
</comment>
<dbReference type="InterPro" id="IPR011701">
    <property type="entry name" value="MFS"/>
</dbReference>
<evidence type="ECO:0000256" key="3">
    <source>
        <dbReference type="ARBA" id="ARBA00022989"/>
    </source>
</evidence>
<feature type="transmembrane region" description="Helical" evidence="10">
    <location>
        <begin position="320"/>
        <end position="342"/>
    </location>
</feature>
<feature type="transmembrane region" description="Helical" evidence="10">
    <location>
        <begin position="217"/>
        <end position="237"/>
    </location>
</feature>
<comment type="similarity">
    <text evidence="5">Belongs to the major facilitator superfamily. CAR1 family.</text>
</comment>
<feature type="transmembrane region" description="Helical" evidence="10">
    <location>
        <begin position="125"/>
        <end position="148"/>
    </location>
</feature>
<keyword evidence="2 10" id="KW-0812">Transmembrane</keyword>
<feature type="transmembrane region" description="Helical" evidence="10">
    <location>
        <begin position="469"/>
        <end position="492"/>
    </location>
</feature>
<evidence type="ECO:0000256" key="10">
    <source>
        <dbReference type="SAM" id="Phobius"/>
    </source>
</evidence>
<dbReference type="GO" id="GO:0015606">
    <property type="term" value="F:spermidine transmembrane transporter activity"/>
    <property type="evidence" value="ECO:0007669"/>
    <property type="project" value="TreeGrafter"/>
</dbReference>
<evidence type="ECO:0000256" key="7">
    <source>
        <dbReference type="ARBA" id="ARBA00069139"/>
    </source>
</evidence>
<dbReference type="InParanoid" id="A0A1V8SDQ7"/>
<evidence type="ECO:0000256" key="5">
    <source>
        <dbReference type="ARBA" id="ARBA00038347"/>
    </source>
</evidence>
<dbReference type="STRING" id="1507870.A0A1V8SDQ7"/>
<dbReference type="SUPFAM" id="SSF103473">
    <property type="entry name" value="MFS general substrate transporter"/>
    <property type="match status" value="1"/>
</dbReference>
<accession>A0A1V8SDQ7</accession>
<feature type="compositionally biased region" description="Polar residues" evidence="9">
    <location>
        <begin position="18"/>
        <end position="28"/>
    </location>
</feature>
<evidence type="ECO:0000259" key="11">
    <source>
        <dbReference type="PROSITE" id="PS50850"/>
    </source>
</evidence>
<dbReference type="InterPro" id="IPR020846">
    <property type="entry name" value="MFS_dom"/>
</dbReference>
<feature type="transmembrane region" description="Helical" evidence="10">
    <location>
        <begin position="184"/>
        <end position="205"/>
    </location>
</feature>
<comment type="function">
    <text evidence="6">MFS transporter; part of the gene cluster that mediates the biosynthesis of cercosporin, a light-activated, non-host-selective toxin. The perylenequinone chromophore of cercosporin absorbs light energy to attain an electronically-activated triplet state and produces active oxygen species such as the hydroxyl radical, superoxide, hydrogen peroxide or singlet oxygen upon reaction with oxygen molecules. These reactive oxygen species cause damage to various cellular components including lipids, proteins and nucleic acids. Responsible for secretion and accumulation of cercosporin, but does not play any roles in self-protection against the toxicity of cercosporin.</text>
</comment>
<feature type="transmembrane region" description="Helical" evidence="10">
    <location>
        <begin position="435"/>
        <end position="457"/>
    </location>
</feature>
<dbReference type="Gene3D" id="1.20.1250.20">
    <property type="entry name" value="MFS general substrate transporter like domains"/>
    <property type="match status" value="1"/>
</dbReference>